<name>A0A6C0F7H6_9ZZZZ</name>
<evidence type="ECO:0000313" key="1">
    <source>
        <dbReference type="EMBL" id="QHT37776.1"/>
    </source>
</evidence>
<proteinExistence type="predicted"/>
<reference evidence="1" key="1">
    <citation type="journal article" date="2020" name="Nature">
        <title>Giant virus diversity and host interactions through global metagenomics.</title>
        <authorList>
            <person name="Schulz F."/>
            <person name="Roux S."/>
            <person name="Paez-Espino D."/>
            <person name="Jungbluth S."/>
            <person name="Walsh D.A."/>
            <person name="Denef V.J."/>
            <person name="McMahon K.D."/>
            <person name="Konstantinidis K.T."/>
            <person name="Eloe-Fadrosh E.A."/>
            <person name="Kyrpides N.C."/>
            <person name="Woyke T."/>
        </authorList>
    </citation>
    <scope>NUCLEOTIDE SEQUENCE</scope>
    <source>
        <strain evidence="1">GVMAG-S-ERX556049-19</strain>
    </source>
</reference>
<dbReference type="EMBL" id="MN738820">
    <property type="protein sequence ID" value="QHT37776.1"/>
    <property type="molecule type" value="Genomic_DNA"/>
</dbReference>
<accession>A0A6C0F7H6</accession>
<protein>
    <submittedName>
        <fullName evidence="1">Uncharacterized protein</fullName>
    </submittedName>
</protein>
<sequence>MKPLFIPINHEYLEDFDWWHACHLFQDIDFLLDHEDKLKWETLSTNMAAVEYLGKNQDKIWWNELSSNKNPKAIALLRENIDKLITGSKFDCLKLFENETKEAAELSKEILANFKPGGKYYFISNKDCFTCHHVAGVSKCPDCVRRNWISISSNKYMISLIEEFVRSKEFKDFFWVRKGNENFQHEMQIKFMGKLATNSAITPYLISEITNFFWFCLDKIDDRTIEWDQNTYYYDEPPGLSILQPFFQGFIQGKNKKLIEVMNTYLKNTTSMECMFQIVDKAEFYDVIDEFIDAIEKNVYMFNDESNSSLNYNDYNNLVSRFWFTLSCVHDPRIIDIFNKNIEFINKLDSFNPNREIWHELSSNPFAISLLYRFPQHVQYYSALQNPNKEIIFFLMKNFEKIPWEEIVENHPILDLDKYYTYKEKTTIRNNENPDDGNDSINSETTWLSEEEEETFYINNLIFPEQNRFENRYTSGLNFMKNVKNLYNRGFKNETMRRFLYEVNSIDFLQNNFHCIDPSCVVDYKDCMIRAIYYKLDYENMRKNNAIFNEELMSYVFNPERISRFAKQYNVEFMDIINTLD</sequence>
<dbReference type="AlphaFoldDB" id="A0A6C0F7H6"/>
<organism evidence="1">
    <name type="scientific">viral metagenome</name>
    <dbReference type="NCBI Taxonomy" id="1070528"/>
    <lineage>
        <taxon>unclassified sequences</taxon>
        <taxon>metagenomes</taxon>
        <taxon>organismal metagenomes</taxon>
    </lineage>
</organism>